<organism evidence="4 5">
    <name type="scientific">Engelhardtia mirabilis</name>
    <dbReference type="NCBI Taxonomy" id="2528011"/>
    <lineage>
        <taxon>Bacteria</taxon>
        <taxon>Pseudomonadati</taxon>
        <taxon>Planctomycetota</taxon>
        <taxon>Planctomycetia</taxon>
        <taxon>Planctomycetia incertae sedis</taxon>
        <taxon>Engelhardtia</taxon>
    </lineage>
</organism>
<dbReference type="PANTHER" id="PTHR24171:SF9">
    <property type="entry name" value="ANKYRIN REPEAT DOMAIN-CONTAINING PROTEIN 39"/>
    <property type="match status" value="1"/>
</dbReference>
<keyword evidence="2 3" id="KW-0040">ANK repeat</keyword>
<feature type="repeat" description="ANK" evidence="3">
    <location>
        <begin position="213"/>
        <end position="245"/>
    </location>
</feature>
<keyword evidence="1" id="KW-0677">Repeat</keyword>
<protein>
    <submittedName>
        <fullName evidence="4">Ankyrin repeats (3 copies)</fullName>
    </submittedName>
</protein>
<name>A0A518BMD9_9BACT</name>
<dbReference type="PANTHER" id="PTHR24171">
    <property type="entry name" value="ANKYRIN REPEAT DOMAIN-CONTAINING PROTEIN 39-RELATED"/>
    <property type="match status" value="1"/>
</dbReference>
<accession>A0A518BMD9</accession>
<dbReference type="Gene3D" id="1.25.40.20">
    <property type="entry name" value="Ankyrin repeat-containing domain"/>
    <property type="match status" value="2"/>
</dbReference>
<dbReference type="SUPFAM" id="SSF48403">
    <property type="entry name" value="Ankyrin repeat"/>
    <property type="match status" value="2"/>
</dbReference>
<feature type="repeat" description="ANK" evidence="3">
    <location>
        <begin position="425"/>
        <end position="457"/>
    </location>
</feature>
<evidence type="ECO:0000256" key="1">
    <source>
        <dbReference type="ARBA" id="ARBA00022737"/>
    </source>
</evidence>
<keyword evidence="5" id="KW-1185">Reference proteome</keyword>
<evidence type="ECO:0000256" key="2">
    <source>
        <dbReference type="ARBA" id="ARBA00023043"/>
    </source>
</evidence>
<dbReference type="KEGG" id="pbap:Pla133_32430"/>
<sequence length="485" mass="51567">MSTASNRRNAGCFDLGPPLSRRRLLALIGGGAAGAALGACSATPPTSFETSSRRFLQLVQRGDAPGVGRMLATDARLVRVVDGQGRSAFVLAHLSGHGQIGELLRERGLELDLVEAVLAADWPLVEQLAAADSRAINRSHPIGGNPLYASALVGGAEQYRLRSLGCDSDGRPVGGSGFSPARAAMQCRDPVGALLAGMDILSNGGDPNVPQARGDSVLHGAVRARDTRLVAMVLRKGGDPYACDEHGRRPLDLARELEWAPGVELLERQSSIARDHRASRFAFDQSRQPFVLDPLDDVSQAAQSEITGLSHFNRARVAELLAAEPRLVHAISADDELAIEACGHTGQAELIQVHLDHGAPLSLPTAISVGDLQHARWLLAQDPLLIHERGPHDFAVMWYPAIGGGSVEAAELLLEYGADLEQESGGETALHLAAWRGHDELVRYLVQRGARIDAVGYRQVRAGATPLDLALAGGHERVAASLREL</sequence>
<dbReference type="PROSITE" id="PS50088">
    <property type="entry name" value="ANK_REPEAT"/>
    <property type="match status" value="2"/>
</dbReference>
<evidence type="ECO:0000256" key="3">
    <source>
        <dbReference type="PROSITE-ProRule" id="PRU00023"/>
    </source>
</evidence>
<dbReference type="PROSITE" id="PS51318">
    <property type="entry name" value="TAT"/>
    <property type="match status" value="1"/>
</dbReference>
<dbReference type="RefSeq" id="WP_145066919.1">
    <property type="nucleotide sequence ID" value="NZ_CP036287.1"/>
</dbReference>
<dbReference type="InterPro" id="IPR036770">
    <property type="entry name" value="Ankyrin_rpt-contain_sf"/>
</dbReference>
<evidence type="ECO:0000313" key="4">
    <source>
        <dbReference type="EMBL" id="QDU68149.1"/>
    </source>
</evidence>
<dbReference type="SMART" id="SM00248">
    <property type="entry name" value="ANK"/>
    <property type="match status" value="3"/>
</dbReference>
<dbReference type="InterPro" id="IPR006311">
    <property type="entry name" value="TAT_signal"/>
</dbReference>
<evidence type="ECO:0000313" key="5">
    <source>
        <dbReference type="Proteomes" id="UP000316921"/>
    </source>
</evidence>
<dbReference type="InterPro" id="IPR002110">
    <property type="entry name" value="Ankyrin_rpt"/>
</dbReference>
<dbReference type="Pfam" id="PF12796">
    <property type="entry name" value="Ank_2"/>
    <property type="match status" value="1"/>
</dbReference>
<dbReference type="AlphaFoldDB" id="A0A518BMD9"/>
<dbReference type="EMBL" id="CP036287">
    <property type="protein sequence ID" value="QDU68149.1"/>
    <property type="molecule type" value="Genomic_DNA"/>
</dbReference>
<dbReference type="Proteomes" id="UP000316921">
    <property type="component" value="Chromosome"/>
</dbReference>
<proteinExistence type="predicted"/>
<reference evidence="4 5" key="1">
    <citation type="submission" date="2019-02" db="EMBL/GenBank/DDBJ databases">
        <title>Deep-cultivation of Planctomycetes and their phenomic and genomic characterization uncovers novel biology.</title>
        <authorList>
            <person name="Wiegand S."/>
            <person name="Jogler M."/>
            <person name="Boedeker C."/>
            <person name="Pinto D."/>
            <person name="Vollmers J."/>
            <person name="Rivas-Marin E."/>
            <person name="Kohn T."/>
            <person name="Peeters S.H."/>
            <person name="Heuer A."/>
            <person name="Rast P."/>
            <person name="Oberbeckmann S."/>
            <person name="Bunk B."/>
            <person name="Jeske O."/>
            <person name="Meyerdierks A."/>
            <person name="Storesund J.E."/>
            <person name="Kallscheuer N."/>
            <person name="Luecker S."/>
            <person name="Lage O.M."/>
            <person name="Pohl T."/>
            <person name="Merkel B.J."/>
            <person name="Hornburger P."/>
            <person name="Mueller R.-W."/>
            <person name="Bruemmer F."/>
            <person name="Labrenz M."/>
            <person name="Spormann A.M."/>
            <person name="Op den Camp H."/>
            <person name="Overmann J."/>
            <person name="Amann R."/>
            <person name="Jetten M.S.M."/>
            <person name="Mascher T."/>
            <person name="Medema M.H."/>
            <person name="Devos D.P."/>
            <person name="Kaster A.-K."/>
            <person name="Ovreas L."/>
            <person name="Rohde M."/>
            <person name="Galperin M.Y."/>
            <person name="Jogler C."/>
        </authorList>
    </citation>
    <scope>NUCLEOTIDE SEQUENCE [LARGE SCALE GENOMIC DNA]</scope>
    <source>
        <strain evidence="4 5">Pla133</strain>
    </source>
</reference>
<gene>
    <name evidence="4" type="ORF">Pla133_32430</name>
</gene>
<dbReference type="PROSITE" id="PS50297">
    <property type="entry name" value="ANK_REP_REGION"/>
    <property type="match status" value="1"/>
</dbReference>